<accession>C9ZUF4</accession>
<dbReference type="RefSeq" id="XP_011775319.1">
    <property type="nucleotide sequence ID" value="XM_011777017.1"/>
</dbReference>
<name>C9ZUF4_TRYB9</name>
<dbReference type="KEGG" id="tbg:TbgDal_VII8814"/>
<keyword evidence="1" id="KW-0472">Membrane</keyword>
<keyword evidence="1" id="KW-0812">Transmembrane</keyword>
<evidence type="ECO:0000313" key="2">
    <source>
        <dbReference type="EMBL" id="CBH13041.1"/>
    </source>
</evidence>
<evidence type="ECO:0000256" key="1">
    <source>
        <dbReference type="SAM" id="Phobius"/>
    </source>
</evidence>
<dbReference type="AlphaFoldDB" id="C9ZUF4"/>
<gene>
    <name evidence="2" type="ORF">TbgDal_VII8814</name>
</gene>
<evidence type="ECO:0000313" key="3">
    <source>
        <dbReference type="Proteomes" id="UP000002316"/>
    </source>
</evidence>
<proteinExistence type="predicted"/>
<organism evidence="2 3">
    <name type="scientific">Trypanosoma brucei gambiense (strain MHOM/CI/86/DAL972)</name>
    <dbReference type="NCBI Taxonomy" id="679716"/>
    <lineage>
        <taxon>Eukaryota</taxon>
        <taxon>Discoba</taxon>
        <taxon>Euglenozoa</taxon>
        <taxon>Kinetoplastea</taxon>
        <taxon>Metakinetoplastina</taxon>
        <taxon>Trypanosomatida</taxon>
        <taxon>Trypanosomatidae</taxon>
        <taxon>Trypanosoma</taxon>
    </lineage>
</organism>
<dbReference type="GeneID" id="23863233"/>
<sequence>MRPDGSYHKVLPRFPIGGTFHEHRPRFPSGCCHLDERGRWDCGLLIDEEVGFIQCHRPRKKSNVCLKLTTPLGGVREGVTGCCVTSRHRWGVPCISDPTIGMLLSRTAHNLQAYSSCIYIYTLCVLLLPFLLHKHMSCSSCLALQGREGN</sequence>
<dbReference type="Proteomes" id="UP000002316">
    <property type="component" value="Chromosome 7"/>
</dbReference>
<feature type="transmembrane region" description="Helical" evidence="1">
    <location>
        <begin position="111"/>
        <end position="132"/>
    </location>
</feature>
<protein>
    <submittedName>
        <fullName evidence="2">Uncharacterized protein</fullName>
    </submittedName>
</protein>
<reference evidence="3" key="1">
    <citation type="journal article" date="2010" name="PLoS Negl. Trop. Dis.">
        <title>The genome sequence of Trypanosoma brucei gambiense, causative agent of chronic human african trypanosomiasis.</title>
        <authorList>
            <person name="Jackson A.P."/>
            <person name="Sanders M."/>
            <person name="Berry A."/>
            <person name="McQuillan J."/>
            <person name="Aslett M.A."/>
            <person name="Quail M.A."/>
            <person name="Chukualim B."/>
            <person name="Capewell P."/>
            <person name="MacLeod A."/>
            <person name="Melville S.E."/>
            <person name="Gibson W."/>
            <person name="Barry J.D."/>
            <person name="Berriman M."/>
            <person name="Hertz-Fowler C."/>
        </authorList>
    </citation>
    <scope>NUCLEOTIDE SEQUENCE [LARGE SCALE GENOMIC DNA]</scope>
    <source>
        <strain evidence="3">MHOM/CI/86/DAL972</strain>
    </source>
</reference>
<keyword evidence="1" id="KW-1133">Transmembrane helix</keyword>
<dbReference type="EMBL" id="FN554970">
    <property type="protein sequence ID" value="CBH13041.1"/>
    <property type="molecule type" value="Genomic_DNA"/>
</dbReference>